<dbReference type="PRINTS" id="PR00450">
    <property type="entry name" value="RECOVERIN"/>
</dbReference>
<accession>A0A2P6N6G1</accession>
<dbReference type="AlphaFoldDB" id="A0A2P6N6G1"/>
<dbReference type="PROSITE" id="PS50222">
    <property type="entry name" value="EF_HAND_2"/>
    <property type="match status" value="3"/>
</dbReference>
<dbReference type="Pfam" id="PF00036">
    <property type="entry name" value="EF-hand_1"/>
    <property type="match status" value="1"/>
</dbReference>
<evidence type="ECO:0000313" key="5">
    <source>
        <dbReference type="Proteomes" id="UP000241769"/>
    </source>
</evidence>
<evidence type="ECO:0000256" key="2">
    <source>
        <dbReference type="ARBA" id="ARBA00022837"/>
    </source>
</evidence>
<dbReference type="InterPro" id="IPR011992">
    <property type="entry name" value="EF-hand-dom_pair"/>
</dbReference>
<dbReference type="Pfam" id="PF13499">
    <property type="entry name" value="EF-hand_7"/>
    <property type="match status" value="1"/>
</dbReference>
<organism evidence="4 5">
    <name type="scientific">Planoprotostelium fungivorum</name>
    <dbReference type="NCBI Taxonomy" id="1890364"/>
    <lineage>
        <taxon>Eukaryota</taxon>
        <taxon>Amoebozoa</taxon>
        <taxon>Evosea</taxon>
        <taxon>Variosea</taxon>
        <taxon>Cavosteliida</taxon>
        <taxon>Cavosteliaceae</taxon>
        <taxon>Planoprotostelium</taxon>
    </lineage>
</organism>
<dbReference type="InParanoid" id="A0A2P6N6G1"/>
<dbReference type="PROSITE" id="PS00018">
    <property type="entry name" value="EF_HAND_1"/>
    <property type="match status" value="3"/>
</dbReference>
<name>A0A2P6N6G1_9EUKA</name>
<dbReference type="Gene3D" id="1.10.238.10">
    <property type="entry name" value="EF-hand"/>
    <property type="match status" value="2"/>
</dbReference>
<dbReference type="CDD" id="cd00051">
    <property type="entry name" value="EFh"/>
    <property type="match status" value="1"/>
</dbReference>
<dbReference type="PANTHER" id="PTHR23056">
    <property type="entry name" value="CALCINEURIN B"/>
    <property type="match status" value="1"/>
</dbReference>
<proteinExistence type="predicted"/>
<dbReference type="OrthoDB" id="26525at2759"/>
<dbReference type="InterPro" id="IPR045198">
    <property type="entry name" value="CNBL1-10"/>
</dbReference>
<evidence type="ECO:0000256" key="1">
    <source>
        <dbReference type="ARBA" id="ARBA00022737"/>
    </source>
</evidence>
<protein>
    <submittedName>
        <fullName evidence="4">Putative Ca2+ sensor</fullName>
    </submittedName>
</protein>
<feature type="domain" description="EF-hand" evidence="3">
    <location>
        <begin position="174"/>
        <end position="209"/>
    </location>
</feature>
<dbReference type="SUPFAM" id="SSF47473">
    <property type="entry name" value="EF-hand"/>
    <property type="match status" value="1"/>
</dbReference>
<keyword evidence="1" id="KW-0677">Repeat</keyword>
<dbReference type="InterPro" id="IPR018247">
    <property type="entry name" value="EF_Hand_1_Ca_BS"/>
</dbReference>
<sequence>MERVVGLQCYSETIFGCLVPDTSSTLGGMGCSNEKISKEEIEHIQQRAGRTIPVKDILHWKNVWLKIAPNGGISEDQFAQFVIEHKVGTGKDFDARSMFRMIDKDRNGVMEFEEFVLILLLPKAEDVTPEQFAMMCISIYDEDGDGMVTRDELLKFALAKAKAEGKTSPEEQEQITDIVSKLVLYIDTNSDGKLSREEIASAIHKDPYLKRILRQHLS</sequence>
<dbReference type="PANTHER" id="PTHR23056:SF110">
    <property type="entry name" value="CALMODULIN"/>
    <property type="match status" value="1"/>
</dbReference>
<gene>
    <name evidence="4" type="ORF">PROFUN_12721</name>
</gene>
<dbReference type="GO" id="GO:0019900">
    <property type="term" value="F:kinase binding"/>
    <property type="evidence" value="ECO:0007669"/>
    <property type="project" value="InterPro"/>
</dbReference>
<feature type="domain" description="EF-hand" evidence="3">
    <location>
        <begin position="90"/>
        <end position="125"/>
    </location>
</feature>
<comment type="caution">
    <text evidence="4">The sequence shown here is derived from an EMBL/GenBank/DDBJ whole genome shotgun (WGS) entry which is preliminary data.</text>
</comment>
<dbReference type="Proteomes" id="UP000241769">
    <property type="component" value="Unassembled WGS sequence"/>
</dbReference>
<feature type="domain" description="EF-hand" evidence="3">
    <location>
        <begin position="128"/>
        <end position="163"/>
    </location>
</feature>
<dbReference type="STRING" id="1890364.A0A2P6N6G1"/>
<reference evidence="4 5" key="1">
    <citation type="journal article" date="2018" name="Genome Biol. Evol.">
        <title>Multiple Roots of Fruiting Body Formation in Amoebozoa.</title>
        <authorList>
            <person name="Hillmann F."/>
            <person name="Forbes G."/>
            <person name="Novohradska S."/>
            <person name="Ferling I."/>
            <person name="Riege K."/>
            <person name="Groth M."/>
            <person name="Westermann M."/>
            <person name="Marz M."/>
            <person name="Spaller T."/>
            <person name="Winckler T."/>
            <person name="Schaap P."/>
            <person name="Glockner G."/>
        </authorList>
    </citation>
    <scope>NUCLEOTIDE SEQUENCE [LARGE SCALE GENOMIC DNA]</scope>
    <source>
        <strain evidence="4 5">Jena</strain>
    </source>
</reference>
<dbReference type="GO" id="GO:0019722">
    <property type="term" value="P:calcium-mediated signaling"/>
    <property type="evidence" value="ECO:0007669"/>
    <property type="project" value="InterPro"/>
</dbReference>
<keyword evidence="5" id="KW-1185">Reference proteome</keyword>
<dbReference type="GO" id="GO:0005509">
    <property type="term" value="F:calcium ion binding"/>
    <property type="evidence" value="ECO:0007669"/>
    <property type="project" value="InterPro"/>
</dbReference>
<dbReference type="InterPro" id="IPR002048">
    <property type="entry name" value="EF_hand_dom"/>
</dbReference>
<evidence type="ECO:0000259" key="3">
    <source>
        <dbReference type="PROSITE" id="PS50222"/>
    </source>
</evidence>
<evidence type="ECO:0000313" key="4">
    <source>
        <dbReference type="EMBL" id="PRP79530.1"/>
    </source>
</evidence>
<dbReference type="EMBL" id="MDYQ01000181">
    <property type="protein sequence ID" value="PRP79530.1"/>
    <property type="molecule type" value="Genomic_DNA"/>
</dbReference>
<dbReference type="SMART" id="SM00054">
    <property type="entry name" value="EFh"/>
    <property type="match status" value="3"/>
</dbReference>
<keyword evidence="2" id="KW-0106">Calcium</keyword>